<dbReference type="Proteomes" id="UP000001753">
    <property type="component" value="Chromosome"/>
</dbReference>
<sequence>MFKEDYKTKVNAVLIFSVEMLVECVARGTQKLLPTVIT</sequence>
<dbReference type="AlphaFoldDB" id="C2Y2Z4"/>
<evidence type="ECO:0008006" key="2">
    <source>
        <dbReference type="Google" id="ProtNLM"/>
    </source>
</evidence>
<dbReference type="EMBL" id="ACMP01000159">
    <property type="protein sequence ID" value="EEL67689.1"/>
    <property type="molecule type" value="Genomic_DNA"/>
</dbReference>
<comment type="caution">
    <text evidence="1">The sequence shown here is derived from an EMBL/GenBank/DDBJ whole genome shotgun (WGS) entry which is preliminary data.</text>
</comment>
<proteinExistence type="predicted"/>
<gene>
    <name evidence="1" type="ORF">bcere0026_53410</name>
</gene>
<protein>
    <recommendedName>
        <fullName evidence="2">Transposase</fullName>
    </recommendedName>
</protein>
<organism evidence="1">
    <name type="scientific">Bacillus mycoides</name>
    <dbReference type="NCBI Taxonomy" id="1405"/>
    <lineage>
        <taxon>Bacteria</taxon>
        <taxon>Bacillati</taxon>
        <taxon>Bacillota</taxon>
        <taxon>Bacilli</taxon>
        <taxon>Bacillales</taxon>
        <taxon>Bacillaceae</taxon>
        <taxon>Bacillus</taxon>
        <taxon>Bacillus cereus group</taxon>
    </lineage>
</organism>
<reference evidence="1" key="1">
    <citation type="journal article" date="2012" name="Genome Res.">
        <title>Genomic characterization of the Bacillus cereus sensu lato species: Backdrop to the evolution of Bacillus anthracis.</title>
        <authorList>
            <person name="Zwick M.E."/>
            <person name="Joseph S.J."/>
            <person name="Didelot X."/>
            <person name="Chen P.E."/>
            <person name="Bishop-Lilly K.A."/>
            <person name="Stewart A.C."/>
            <person name="Willner K."/>
            <person name="Nolan N."/>
            <person name="Lentz S."/>
            <person name="Thomason M.K."/>
            <person name="Sozhamannan S."/>
            <person name="Mateczun A.J."/>
            <person name="Du L."/>
            <person name="Read T.D."/>
        </authorList>
    </citation>
    <scope>NUCLEOTIDE SEQUENCE [LARGE SCALE GENOMIC DNA]</scope>
    <source>
        <strain evidence="1">AH603</strain>
    </source>
</reference>
<evidence type="ECO:0000313" key="1">
    <source>
        <dbReference type="EMBL" id="EEL67689.1"/>
    </source>
</evidence>
<name>C2Y2Z4_BACMY</name>
<dbReference type="HOGENOM" id="CLU_3324241_0_0_9"/>
<accession>C2Y2Z4</accession>